<evidence type="ECO:0000313" key="1">
    <source>
        <dbReference type="EMBL" id="VDO94632.1"/>
    </source>
</evidence>
<reference evidence="3" key="2">
    <citation type="submission" date="2019-09" db="UniProtKB">
        <authorList>
            <consortium name="WormBaseParasite"/>
        </authorList>
    </citation>
    <scope>IDENTIFICATION</scope>
</reference>
<accession>A0A3P8DEP4</accession>
<accession>A0A183FX06</accession>
<reference evidence="1 2" key="1">
    <citation type="submission" date="2018-11" db="EMBL/GenBank/DDBJ databases">
        <authorList>
            <consortium name="Pathogen Informatics"/>
        </authorList>
    </citation>
    <scope>NUCLEOTIDE SEQUENCE [LARGE SCALE GENOMIC DNA]</scope>
</reference>
<protein>
    <submittedName>
        <fullName evidence="3">7TM_GPCR_Srx domain-containing protein</fullName>
    </submittedName>
</protein>
<evidence type="ECO:0000313" key="3">
    <source>
        <dbReference type="WBParaSite" id="HPBE_0001303101-mRNA-1"/>
    </source>
</evidence>
<keyword evidence="2" id="KW-1185">Reference proteome</keyword>
<name>A0A183FX06_HELPZ</name>
<dbReference type="AlphaFoldDB" id="A0A183FX06"/>
<organism evidence="2 3">
    <name type="scientific">Heligmosomoides polygyrus</name>
    <name type="common">Parasitic roundworm</name>
    <dbReference type="NCBI Taxonomy" id="6339"/>
    <lineage>
        <taxon>Eukaryota</taxon>
        <taxon>Metazoa</taxon>
        <taxon>Ecdysozoa</taxon>
        <taxon>Nematoda</taxon>
        <taxon>Chromadorea</taxon>
        <taxon>Rhabditida</taxon>
        <taxon>Rhabditina</taxon>
        <taxon>Rhabditomorpha</taxon>
        <taxon>Strongyloidea</taxon>
        <taxon>Heligmosomidae</taxon>
        <taxon>Heligmosomoides</taxon>
    </lineage>
</organism>
<proteinExistence type="predicted"/>
<dbReference type="Proteomes" id="UP000050761">
    <property type="component" value="Unassembled WGS sequence"/>
</dbReference>
<dbReference type="EMBL" id="UZAH01027744">
    <property type="protein sequence ID" value="VDO94632.1"/>
    <property type="molecule type" value="Genomic_DNA"/>
</dbReference>
<dbReference type="WBParaSite" id="HPBE_0001303101-mRNA-1">
    <property type="protein sequence ID" value="HPBE_0001303101-mRNA-1"/>
    <property type="gene ID" value="HPBE_0001303101"/>
</dbReference>
<sequence length="96" mass="10458">MSFVPRVRYVVPLSSLAPADHIAVLYIAVYIANSNVVVNINITQFIFTPSSIVSSIVAFNSPPHFTSQLLPNSLHLIHNLIPTGIATDLHIISLKP</sequence>
<gene>
    <name evidence="1" type="ORF">HPBE_LOCUS13032</name>
</gene>
<evidence type="ECO:0000313" key="2">
    <source>
        <dbReference type="Proteomes" id="UP000050761"/>
    </source>
</evidence>